<feature type="compositionally biased region" description="Polar residues" evidence="1">
    <location>
        <begin position="29"/>
        <end position="41"/>
    </location>
</feature>
<dbReference type="EMBL" id="BTRK01000003">
    <property type="protein sequence ID" value="GMR41274.1"/>
    <property type="molecule type" value="Genomic_DNA"/>
</dbReference>
<keyword evidence="3" id="KW-1185">Reference proteome</keyword>
<proteinExistence type="predicted"/>
<feature type="non-terminal residue" evidence="2">
    <location>
        <position position="1"/>
    </location>
</feature>
<comment type="caution">
    <text evidence="2">The sequence shown here is derived from an EMBL/GenBank/DDBJ whole genome shotgun (WGS) entry which is preliminary data.</text>
</comment>
<sequence length="75" mass="8244">TQSHFESDNDFEDSRSYGRSDGEMELESSIEQRGNGASQVEENGDLKADEVDSLKGQLEGEDNKQSEGTNEGTNE</sequence>
<evidence type="ECO:0000256" key="1">
    <source>
        <dbReference type="SAM" id="MobiDB-lite"/>
    </source>
</evidence>
<name>A0AAN4ZJZ5_9BILA</name>
<feature type="compositionally biased region" description="Basic and acidic residues" evidence="1">
    <location>
        <begin position="12"/>
        <end position="22"/>
    </location>
</feature>
<evidence type="ECO:0000313" key="2">
    <source>
        <dbReference type="EMBL" id="GMR41274.1"/>
    </source>
</evidence>
<feature type="compositionally biased region" description="Polar residues" evidence="1">
    <location>
        <begin position="66"/>
        <end position="75"/>
    </location>
</feature>
<dbReference type="AlphaFoldDB" id="A0AAN4ZJZ5"/>
<feature type="compositionally biased region" description="Basic and acidic residues" evidence="1">
    <location>
        <begin position="44"/>
        <end position="53"/>
    </location>
</feature>
<accession>A0AAN4ZJZ5</accession>
<feature type="region of interest" description="Disordered" evidence="1">
    <location>
        <begin position="1"/>
        <end position="75"/>
    </location>
</feature>
<organism evidence="2 3">
    <name type="scientific">Pristionchus mayeri</name>
    <dbReference type="NCBI Taxonomy" id="1317129"/>
    <lineage>
        <taxon>Eukaryota</taxon>
        <taxon>Metazoa</taxon>
        <taxon>Ecdysozoa</taxon>
        <taxon>Nematoda</taxon>
        <taxon>Chromadorea</taxon>
        <taxon>Rhabditida</taxon>
        <taxon>Rhabditina</taxon>
        <taxon>Diplogasteromorpha</taxon>
        <taxon>Diplogasteroidea</taxon>
        <taxon>Neodiplogasteridae</taxon>
        <taxon>Pristionchus</taxon>
    </lineage>
</organism>
<feature type="non-terminal residue" evidence="2">
    <location>
        <position position="75"/>
    </location>
</feature>
<evidence type="ECO:0000313" key="3">
    <source>
        <dbReference type="Proteomes" id="UP001328107"/>
    </source>
</evidence>
<dbReference type="Proteomes" id="UP001328107">
    <property type="component" value="Unassembled WGS sequence"/>
</dbReference>
<gene>
    <name evidence="2" type="ORF">PMAYCL1PPCAC_11469</name>
</gene>
<protein>
    <submittedName>
        <fullName evidence="2">Uncharacterized protein</fullName>
    </submittedName>
</protein>
<reference evidence="3" key="1">
    <citation type="submission" date="2022-10" db="EMBL/GenBank/DDBJ databases">
        <title>Genome assembly of Pristionchus species.</title>
        <authorList>
            <person name="Yoshida K."/>
            <person name="Sommer R.J."/>
        </authorList>
    </citation>
    <scope>NUCLEOTIDE SEQUENCE [LARGE SCALE GENOMIC DNA]</scope>
    <source>
        <strain evidence="3">RS5460</strain>
    </source>
</reference>